<dbReference type="AlphaFoldDB" id="A0A2R8CBL4"/>
<protein>
    <submittedName>
        <fullName evidence="1">Uncharacterized protein</fullName>
    </submittedName>
</protein>
<reference evidence="2" key="1">
    <citation type="submission" date="2018-03" db="EMBL/GenBank/DDBJ databases">
        <authorList>
            <person name="Rodrigo-Torres L."/>
            <person name="Arahal R. D."/>
            <person name="Lucena T."/>
        </authorList>
    </citation>
    <scope>NUCLEOTIDE SEQUENCE [LARGE SCALE GENOMIC DNA]</scope>
    <source>
        <strain evidence="2">CECT 7615</strain>
    </source>
</reference>
<keyword evidence="2" id="KW-1185">Reference proteome</keyword>
<proteinExistence type="predicted"/>
<dbReference type="EMBL" id="ONZG01000008">
    <property type="protein sequence ID" value="SPJ29802.1"/>
    <property type="molecule type" value="Genomic_DNA"/>
</dbReference>
<evidence type="ECO:0000313" key="2">
    <source>
        <dbReference type="Proteomes" id="UP000244898"/>
    </source>
</evidence>
<dbReference type="RefSeq" id="WP_108789489.1">
    <property type="nucleotide sequence ID" value="NZ_ONZG01000008.1"/>
</dbReference>
<organism evidence="1 2">
    <name type="scientific">Falsiruegeria mediterranea M17</name>
    <dbReference type="NCBI Taxonomy" id="1200281"/>
    <lineage>
        <taxon>Bacteria</taxon>
        <taxon>Pseudomonadati</taxon>
        <taxon>Pseudomonadota</taxon>
        <taxon>Alphaproteobacteria</taxon>
        <taxon>Rhodobacterales</taxon>
        <taxon>Roseobacteraceae</taxon>
        <taxon>Falsiruegeria</taxon>
    </lineage>
</organism>
<evidence type="ECO:0000313" key="1">
    <source>
        <dbReference type="EMBL" id="SPJ29802.1"/>
    </source>
</evidence>
<dbReference type="OrthoDB" id="7876579at2"/>
<gene>
    <name evidence="1" type="ORF">TRM7615_03324</name>
</gene>
<dbReference type="Proteomes" id="UP000244898">
    <property type="component" value="Unassembled WGS sequence"/>
</dbReference>
<accession>A0A2R8CBL4</accession>
<name>A0A2R8CBL4_9RHOB</name>
<sequence>MLYPIATLASDKLQAVKDLEAEIGSPIVALAAVETASADLSQDKLDKLKSLEDELDVVLVAVRPS</sequence>